<feature type="compositionally biased region" description="Polar residues" evidence="1">
    <location>
        <begin position="1"/>
        <end position="13"/>
    </location>
</feature>
<sequence>MSSVTSLRVSKGSSKFVPKAKPRATRRAKPTEGQVDEEGTDDSEAISATADTQKTPESRPQQQPPPPPPPLVSPPSVLGSHGIPMVGSSSQQTGIPIVVGESSHTTGIPRVGSRALHAGRRGSTIGSPTSPAMRAPGRLASLNSPLSPSSVLSAAMNSPTSGSRRAGRGGGSNSSQLNSPTSKRQRTADSASEPAINLRLRTADDYRVLNVEEINRLPIGFFCKATRHGKPTQEFIDRENEFVRLLMEPTSSKDAPLSGSGSGNSNEQQKEAPAPEAASNAKMAAGAPRSVNRMAAQMRIVDGKAVLDTESLVINRSDMAEANAEPLEVVDESSRKRFVNSLTYARKRATRKRWTAEETEQFFCQLRAHGSDFEMIAAVMPDRNRYDIKNKFKREERLNPTRITNLLLMRPESAAAAPPLLDTAAAGSVALPASLEAYSMVNTPEPRAADAEDNSETGGDADSDGSGDESSGPSRMVRIAVPE</sequence>
<proteinExistence type="predicted"/>
<dbReference type="Gene3D" id="1.20.58.1880">
    <property type="match status" value="1"/>
</dbReference>
<dbReference type="GO" id="GO:0070898">
    <property type="term" value="P:RNA polymerase III preinitiation complex assembly"/>
    <property type="evidence" value="ECO:0007669"/>
    <property type="project" value="TreeGrafter"/>
</dbReference>
<feature type="compositionally biased region" description="Acidic residues" evidence="1">
    <location>
        <begin position="34"/>
        <end position="44"/>
    </location>
</feature>
<dbReference type="PANTHER" id="PTHR22929">
    <property type="entry name" value="RNA POLYMERASE III TRANSCRIPTION INITIATION FACTOR B"/>
    <property type="match status" value="1"/>
</dbReference>
<feature type="compositionally biased region" description="Acidic residues" evidence="1">
    <location>
        <begin position="451"/>
        <end position="467"/>
    </location>
</feature>
<dbReference type="SUPFAM" id="SSF46689">
    <property type="entry name" value="Homeodomain-like"/>
    <property type="match status" value="1"/>
</dbReference>
<feature type="compositionally biased region" description="Low complexity" evidence="1">
    <location>
        <begin position="139"/>
        <end position="155"/>
    </location>
</feature>
<dbReference type="PANTHER" id="PTHR22929:SF0">
    <property type="entry name" value="TRANSCRIPTION FACTOR TFIIIB COMPONENT B'' HOMOLOG"/>
    <property type="match status" value="1"/>
</dbReference>
<dbReference type="InterPro" id="IPR009057">
    <property type="entry name" value="Homeodomain-like_sf"/>
</dbReference>
<evidence type="ECO:0000256" key="1">
    <source>
        <dbReference type="SAM" id="MobiDB-lite"/>
    </source>
</evidence>
<feature type="region of interest" description="Disordered" evidence="1">
    <location>
        <begin position="1"/>
        <end position="194"/>
    </location>
</feature>
<feature type="compositionally biased region" description="Basic residues" evidence="1">
    <location>
        <begin position="18"/>
        <end position="28"/>
    </location>
</feature>
<feature type="region of interest" description="Disordered" evidence="1">
    <location>
        <begin position="441"/>
        <end position="483"/>
    </location>
</feature>
<evidence type="ECO:0000259" key="2">
    <source>
        <dbReference type="SMART" id="SM00717"/>
    </source>
</evidence>
<dbReference type="OrthoDB" id="272624at2759"/>
<dbReference type="GO" id="GO:0001156">
    <property type="term" value="F:TFIIIC-class transcription factor complex binding"/>
    <property type="evidence" value="ECO:0007669"/>
    <property type="project" value="TreeGrafter"/>
</dbReference>
<evidence type="ECO:0000313" key="3">
    <source>
        <dbReference type="EMBL" id="KAJ2002571.1"/>
    </source>
</evidence>
<dbReference type="AlphaFoldDB" id="A0A9W8EEI9"/>
<feature type="domain" description="Myb-like" evidence="2">
    <location>
        <begin position="350"/>
        <end position="398"/>
    </location>
</feature>
<reference evidence="3" key="1">
    <citation type="submission" date="2022-07" db="EMBL/GenBank/DDBJ databases">
        <title>Phylogenomic reconstructions and comparative analyses of Kickxellomycotina fungi.</title>
        <authorList>
            <person name="Reynolds N.K."/>
            <person name="Stajich J.E."/>
            <person name="Barry K."/>
            <person name="Grigoriev I.V."/>
            <person name="Crous P."/>
            <person name="Smith M.E."/>
        </authorList>
    </citation>
    <scope>NUCLEOTIDE SEQUENCE</scope>
    <source>
        <strain evidence="3">IMI 214461</strain>
    </source>
</reference>
<dbReference type="SMART" id="SM00717">
    <property type="entry name" value="SANT"/>
    <property type="match status" value="1"/>
</dbReference>
<feature type="compositionally biased region" description="Low complexity" evidence="1">
    <location>
        <begin position="263"/>
        <end position="278"/>
    </location>
</feature>
<feature type="compositionally biased region" description="Polar residues" evidence="1">
    <location>
        <begin position="49"/>
        <end position="59"/>
    </location>
</feature>
<gene>
    <name evidence="3" type="ORF">H4R26_003539</name>
</gene>
<name>A0A9W8EEI9_9FUNG</name>
<organism evidence="3 4">
    <name type="scientific">Coemansia thaxteri</name>
    <dbReference type="NCBI Taxonomy" id="2663907"/>
    <lineage>
        <taxon>Eukaryota</taxon>
        <taxon>Fungi</taxon>
        <taxon>Fungi incertae sedis</taxon>
        <taxon>Zoopagomycota</taxon>
        <taxon>Kickxellomycotina</taxon>
        <taxon>Kickxellomycetes</taxon>
        <taxon>Kickxellales</taxon>
        <taxon>Kickxellaceae</taxon>
        <taxon>Coemansia</taxon>
    </lineage>
</organism>
<comment type="caution">
    <text evidence="3">The sequence shown here is derived from an EMBL/GenBank/DDBJ whole genome shotgun (WGS) entry which is preliminary data.</text>
</comment>
<evidence type="ECO:0000313" key="4">
    <source>
        <dbReference type="Proteomes" id="UP001150907"/>
    </source>
</evidence>
<dbReference type="Pfam" id="PF15963">
    <property type="entry name" value="Myb_DNA-bind_7"/>
    <property type="match status" value="1"/>
</dbReference>
<dbReference type="CDD" id="cd00167">
    <property type="entry name" value="SANT"/>
    <property type="match status" value="1"/>
</dbReference>
<feature type="compositionally biased region" description="Pro residues" evidence="1">
    <location>
        <begin position="62"/>
        <end position="73"/>
    </location>
</feature>
<dbReference type="Proteomes" id="UP001150907">
    <property type="component" value="Unassembled WGS sequence"/>
</dbReference>
<dbReference type="EMBL" id="JANBQF010000290">
    <property type="protein sequence ID" value="KAJ2002571.1"/>
    <property type="molecule type" value="Genomic_DNA"/>
</dbReference>
<dbReference type="InterPro" id="IPR001005">
    <property type="entry name" value="SANT/Myb"/>
</dbReference>
<feature type="region of interest" description="Disordered" evidence="1">
    <location>
        <begin position="251"/>
        <end position="286"/>
    </location>
</feature>
<dbReference type="GO" id="GO:0000126">
    <property type="term" value="C:transcription factor TFIIIB complex"/>
    <property type="evidence" value="ECO:0007669"/>
    <property type="project" value="TreeGrafter"/>
</dbReference>
<accession>A0A9W8EEI9</accession>
<dbReference type="InterPro" id="IPR039467">
    <property type="entry name" value="TFIIIB_B''_Myb"/>
</dbReference>
<protein>
    <recommendedName>
        <fullName evidence="2">Myb-like domain-containing protein</fullName>
    </recommendedName>
</protein>
<keyword evidence="4" id="KW-1185">Reference proteome</keyword>